<dbReference type="CDD" id="cd17324">
    <property type="entry name" value="MFS_NepI_like"/>
    <property type="match status" value="1"/>
</dbReference>
<evidence type="ECO:0000256" key="2">
    <source>
        <dbReference type="ARBA" id="ARBA00022475"/>
    </source>
</evidence>
<evidence type="ECO:0000256" key="3">
    <source>
        <dbReference type="ARBA" id="ARBA00022692"/>
    </source>
</evidence>
<dbReference type="InterPro" id="IPR011701">
    <property type="entry name" value="MFS"/>
</dbReference>
<dbReference type="GO" id="GO:0005886">
    <property type="term" value="C:plasma membrane"/>
    <property type="evidence" value="ECO:0007669"/>
    <property type="project" value="UniProtKB-SubCell"/>
</dbReference>
<dbReference type="EMBL" id="DXGC01000012">
    <property type="protein sequence ID" value="HIW90310.1"/>
    <property type="molecule type" value="Genomic_DNA"/>
</dbReference>
<evidence type="ECO:0000313" key="9">
    <source>
        <dbReference type="Proteomes" id="UP000824190"/>
    </source>
</evidence>
<protein>
    <submittedName>
        <fullName evidence="8">MFS transporter</fullName>
    </submittedName>
</protein>
<feature type="transmembrane region" description="Helical" evidence="6">
    <location>
        <begin position="341"/>
        <end position="364"/>
    </location>
</feature>
<feature type="transmembrane region" description="Helical" evidence="6">
    <location>
        <begin position="173"/>
        <end position="193"/>
    </location>
</feature>
<evidence type="ECO:0000313" key="8">
    <source>
        <dbReference type="EMBL" id="HIW90310.1"/>
    </source>
</evidence>
<dbReference type="PANTHER" id="PTHR43124">
    <property type="entry name" value="PURINE EFFLUX PUMP PBUE"/>
    <property type="match status" value="1"/>
</dbReference>
<evidence type="ECO:0000256" key="5">
    <source>
        <dbReference type="ARBA" id="ARBA00023136"/>
    </source>
</evidence>
<dbReference type="Proteomes" id="UP000824190">
    <property type="component" value="Unassembled WGS sequence"/>
</dbReference>
<dbReference type="Pfam" id="PF07690">
    <property type="entry name" value="MFS_1"/>
    <property type="match status" value="1"/>
</dbReference>
<keyword evidence="3 6" id="KW-0812">Transmembrane</keyword>
<dbReference type="PROSITE" id="PS50850">
    <property type="entry name" value="MFS"/>
    <property type="match status" value="1"/>
</dbReference>
<dbReference type="PANTHER" id="PTHR43124:SF3">
    <property type="entry name" value="CHLORAMPHENICOL EFFLUX PUMP RV0191"/>
    <property type="match status" value="1"/>
</dbReference>
<keyword evidence="4 6" id="KW-1133">Transmembrane helix</keyword>
<dbReference type="AlphaFoldDB" id="A0A9D1RMR4"/>
<organism evidence="8 9">
    <name type="scientific">Candidatus Corynebacterium avicola</name>
    <dbReference type="NCBI Taxonomy" id="2838527"/>
    <lineage>
        <taxon>Bacteria</taxon>
        <taxon>Bacillati</taxon>
        <taxon>Actinomycetota</taxon>
        <taxon>Actinomycetes</taxon>
        <taxon>Mycobacteriales</taxon>
        <taxon>Corynebacteriaceae</taxon>
        <taxon>Corynebacterium</taxon>
    </lineage>
</organism>
<feature type="transmembrane region" description="Helical" evidence="6">
    <location>
        <begin position="114"/>
        <end position="131"/>
    </location>
</feature>
<gene>
    <name evidence="8" type="ORF">H9870_01380</name>
</gene>
<proteinExistence type="predicted"/>
<feature type="transmembrane region" description="Helical" evidence="6">
    <location>
        <begin position="253"/>
        <end position="274"/>
    </location>
</feature>
<feature type="transmembrane region" description="Helical" evidence="6">
    <location>
        <begin position="303"/>
        <end position="329"/>
    </location>
</feature>
<feature type="domain" description="Major facilitator superfamily (MFS) profile" evidence="7">
    <location>
        <begin position="19"/>
        <end position="394"/>
    </location>
</feature>
<dbReference type="SUPFAM" id="SSF103473">
    <property type="entry name" value="MFS general substrate transporter"/>
    <property type="match status" value="1"/>
</dbReference>
<evidence type="ECO:0000256" key="6">
    <source>
        <dbReference type="SAM" id="Phobius"/>
    </source>
</evidence>
<dbReference type="Gene3D" id="1.20.1250.20">
    <property type="entry name" value="MFS general substrate transporter like domains"/>
    <property type="match status" value="1"/>
</dbReference>
<evidence type="ECO:0000259" key="7">
    <source>
        <dbReference type="PROSITE" id="PS50850"/>
    </source>
</evidence>
<keyword evidence="5 6" id="KW-0472">Membrane</keyword>
<feature type="transmembrane region" description="Helical" evidence="6">
    <location>
        <begin position="214"/>
        <end position="233"/>
    </location>
</feature>
<feature type="transmembrane region" description="Helical" evidence="6">
    <location>
        <begin position="12"/>
        <end position="33"/>
    </location>
</feature>
<evidence type="ECO:0000256" key="1">
    <source>
        <dbReference type="ARBA" id="ARBA00004651"/>
    </source>
</evidence>
<accession>A0A9D1RMR4</accession>
<feature type="transmembrane region" description="Helical" evidence="6">
    <location>
        <begin position="86"/>
        <end position="108"/>
    </location>
</feature>
<feature type="transmembrane region" description="Helical" evidence="6">
    <location>
        <begin position="143"/>
        <end position="167"/>
    </location>
</feature>
<dbReference type="InterPro" id="IPR050189">
    <property type="entry name" value="MFS_Efflux_Transporters"/>
</dbReference>
<feature type="transmembrane region" description="Helical" evidence="6">
    <location>
        <begin position="53"/>
        <end position="74"/>
    </location>
</feature>
<comment type="subcellular location">
    <subcellularLocation>
        <location evidence="1">Cell membrane</location>
        <topology evidence="1">Multi-pass membrane protein</topology>
    </subcellularLocation>
</comment>
<feature type="transmembrane region" description="Helical" evidence="6">
    <location>
        <begin position="370"/>
        <end position="389"/>
    </location>
</feature>
<sequence>MTGSTTEKSEKGAQFPWGALLALAAAGFLAIITETIPAGLLPELSEGLGITESAAGQLVTLYALGSVIAAIPLVAATRTLGRRQVLLGAVTGLLVFNTITALAPWFWLILVARFAAGAAAALIWGVLAGFARRLVPVAQQGRALAVSGIGQPIALAAGVPLGTLFASVVDWRWVFAGISVAAALLAGWILAVVPEVAGDAPDSSDGERRSLWSVFALPGVLPVLGVALVWVLAHNTLYTYISPVLTATGLNSAIGLAVFGVFSFLGITVTGLVIDRSLRSTVLIALGVTVIAAVALANPSVGAVVACVAVAVWGLGFGGAPSLLQTALADRAGDRVDAAQSVFVTVFNAAVAGGGLVGGGLLAMTGTASSLGWVAAVLVLVGLGAVASAHRAIPAGKR</sequence>
<feature type="transmembrane region" description="Helical" evidence="6">
    <location>
        <begin position="281"/>
        <end position="297"/>
    </location>
</feature>
<dbReference type="InterPro" id="IPR020846">
    <property type="entry name" value="MFS_dom"/>
</dbReference>
<reference evidence="8" key="1">
    <citation type="journal article" date="2021" name="PeerJ">
        <title>Extensive microbial diversity within the chicken gut microbiome revealed by metagenomics and culture.</title>
        <authorList>
            <person name="Gilroy R."/>
            <person name="Ravi A."/>
            <person name="Getino M."/>
            <person name="Pursley I."/>
            <person name="Horton D.L."/>
            <person name="Alikhan N.F."/>
            <person name="Baker D."/>
            <person name="Gharbi K."/>
            <person name="Hall N."/>
            <person name="Watson M."/>
            <person name="Adriaenssens E.M."/>
            <person name="Foster-Nyarko E."/>
            <person name="Jarju S."/>
            <person name="Secka A."/>
            <person name="Antonio M."/>
            <person name="Oren A."/>
            <person name="Chaudhuri R.R."/>
            <person name="La Ragione R."/>
            <person name="Hildebrand F."/>
            <person name="Pallen M.J."/>
        </authorList>
    </citation>
    <scope>NUCLEOTIDE SEQUENCE</scope>
    <source>
        <strain evidence="8">CHK32-1732</strain>
    </source>
</reference>
<evidence type="ECO:0000256" key="4">
    <source>
        <dbReference type="ARBA" id="ARBA00022989"/>
    </source>
</evidence>
<name>A0A9D1RMR4_9CORY</name>
<reference evidence="8" key="2">
    <citation type="submission" date="2021-04" db="EMBL/GenBank/DDBJ databases">
        <authorList>
            <person name="Gilroy R."/>
        </authorList>
    </citation>
    <scope>NUCLEOTIDE SEQUENCE</scope>
    <source>
        <strain evidence="8">CHK32-1732</strain>
    </source>
</reference>
<keyword evidence="2" id="KW-1003">Cell membrane</keyword>
<dbReference type="InterPro" id="IPR036259">
    <property type="entry name" value="MFS_trans_sf"/>
</dbReference>
<dbReference type="GO" id="GO:0022857">
    <property type="term" value="F:transmembrane transporter activity"/>
    <property type="evidence" value="ECO:0007669"/>
    <property type="project" value="InterPro"/>
</dbReference>
<comment type="caution">
    <text evidence="8">The sequence shown here is derived from an EMBL/GenBank/DDBJ whole genome shotgun (WGS) entry which is preliminary data.</text>
</comment>